<dbReference type="Gene3D" id="3.20.20.150">
    <property type="entry name" value="Divalent-metal-dependent TIM barrel enzymes"/>
    <property type="match status" value="1"/>
</dbReference>
<dbReference type="Proteomes" id="UP000190951">
    <property type="component" value="Chromosome"/>
</dbReference>
<dbReference type="PANTHER" id="PTHR12110">
    <property type="entry name" value="HYDROXYPYRUVATE ISOMERASE"/>
    <property type="match status" value="1"/>
</dbReference>
<evidence type="ECO:0000313" key="1">
    <source>
        <dbReference type="EMBL" id="URZ12673.1"/>
    </source>
</evidence>
<dbReference type="PANTHER" id="PTHR12110:SF21">
    <property type="entry name" value="XYLOSE ISOMERASE-LIKE TIM BARREL DOMAIN-CONTAINING PROTEIN"/>
    <property type="match status" value="1"/>
</dbReference>
<gene>
    <name evidence="1" type="ORF">CROST_033960</name>
</gene>
<dbReference type="EMBL" id="CP096983">
    <property type="protein sequence ID" value="URZ12673.1"/>
    <property type="molecule type" value="Genomic_DNA"/>
</dbReference>
<protein>
    <submittedName>
        <fullName evidence="1">Uncharacterized protein</fullName>
    </submittedName>
</protein>
<evidence type="ECO:0000313" key="2">
    <source>
        <dbReference type="Proteomes" id="UP000190951"/>
    </source>
</evidence>
<dbReference type="InterPro" id="IPR036237">
    <property type="entry name" value="Xyl_isomerase-like_sf"/>
</dbReference>
<proteinExistence type="predicted"/>
<organism evidence="1 2">
    <name type="scientific">Clostridium felsineum</name>
    <dbReference type="NCBI Taxonomy" id="36839"/>
    <lineage>
        <taxon>Bacteria</taxon>
        <taxon>Bacillati</taxon>
        <taxon>Bacillota</taxon>
        <taxon>Clostridia</taxon>
        <taxon>Eubacteriales</taxon>
        <taxon>Clostridiaceae</taxon>
        <taxon>Clostridium</taxon>
    </lineage>
</organism>
<dbReference type="Pfam" id="PF01261">
    <property type="entry name" value="AP_endonuc_2"/>
    <property type="match status" value="1"/>
</dbReference>
<dbReference type="SUPFAM" id="SSF51658">
    <property type="entry name" value="Xylose isomerase-like"/>
    <property type="match status" value="1"/>
</dbReference>
<accession>A0A1S8MBZ4</accession>
<dbReference type="AlphaFoldDB" id="A0A1S8MBZ4"/>
<sequence length="260" mass="30474">MEIGLSSAVFYPEVNTEDTLEIIKRLGFNTSEIFINSFLECEDNFIDKLLKSKNELGLNINSVHALSSLFEPFLFDQYKRRRDEMLGSFEKICKTGNKLGAKCYTFHGMKYKDFKSVNKKLVVDVYEKLAYIAGENNIKLAQENVSWCMSSDLDYLSFIKDKDIDNLFFTFDIKQAYKANKEPKDYIKIMGERLVNFHINDRDEEHVCLLPFNGKVNYNEILDELKSVNYKGNLIIEVYRNNFFSYNEISDCKKKLEKFL</sequence>
<dbReference type="KEGG" id="crw:CROST_033960"/>
<reference evidence="1 2" key="1">
    <citation type="submission" date="2022-04" db="EMBL/GenBank/DDBJ databases">
        <title>Genome sequence of C. roseum typestrain.</title>
        <authorList>
            <person name="Poehlein A."/>
            <person name="Schoch T."/>
            <person name="Duerre P."/>
            <person name="Daniel R."/>
        </authorList>
    </citation>
    <scope>NUCLEOTIDE SEQUENCE [LARGE SCALE GENOMIC DNA]</scope>
    <source>
        <strain evidence="1 2">DSM 7320</strain>
    </source>
</reference>
<dbReference type="InterPro" id="IPR013022">
    <property type="entry name" value="Xyl_isomerase-like_TIM-brl"/>
</dbReference>
<dbReference type="STRING" id="84029.CROST_40740"/>
<dbReference type="InterPro" id="IPR050312">
    <property type="entry name" value="IolE/XylAMocC-like"/>
</dbReference>
<dbReference type="RefSeq" id="WP_077833198.1">
    <property type="nucleotide sequence ID" value="NZ_CP096983.1"/>
</dbReference>
<keyword evidence="2" id="KW-1185">Reference proteome</keyword>
<name>A0A1S8MBZ4_9CLOT</name>